<feature type="compositionally biased region" description="Low complexity" evidence="1">
    <location>
        <begin position="135"/>
        <end position="151"/>
    </location>
</feature>
<accession>A0AAV1HZQ1</accession>
<evidence type="ECO:0000313" key="4">
    <source>
        <dbReference type="Proteomes" id="UP001314263"/>
    </source>
</evidence>
<feature type="compositionally biased region" description="Low complexity" evidence="1">
    <location>
        <begin position="426"/>
        <end position="454"/>
    </location>
</feature>
<feature type="compositionally biased region" description="Polar residues" evidence="1">
    <location>
        <begin position="154"/>
        <end position="173"/>
    </location>
</feature>
<feature type="region of interest" description="Disordered" evidence="1">
    <location>
        <begin position="135"/>
        <end position="189"/>
    </location>
</feature>
<gene>
    <name evidence="3" type="ORF">CVIRNUC_003834</name>
</gene>
<feature type="compositionally biased region" description="Polar residues" evidence="1">
    <location>
        <begin position="461"/>
        <end position="471"/>
    </location>
</feature>
<protein>
    <submittedName>
        <fullName evidence="3">Uncharacterized protein</fullName>
    </submittedName>
</protein>
<name>A0AAV1HZQ1_9CHLO</name>
<feature type="chain" id="PRO_5043538950" evidence="2">
    <location>
        <begin position="25"/>
        <end position="559"/>
    </location>
</feature>
<evidence type="ECO:0000256" key="2">
    <source>
        <dbReference type="SAM" id="SignalP"/>
    </source>
</evidence>
<evidence type="ECO:0000313" key="3">
    <source>
        <dbReference type="EMBL" id="CAK0771118.1"/>
    </source>
</evidence>
<feature type="compositionally biased region" description="Low complexity" evidence="1">
    <location>
        <begin position="373"/>
        <end position="409"/>
    </location>
</feature>
<dbReference type="AlphaFoldDB" id="A0AAV1HZQ1"/>
<dbReference type="EMBL" id="CAUYUE010000004">
    <property type="protein sequence ID" value="CAK0771118.1"/>
    <property type="molecule type" value="Genomic_DNA"/>
</dbReference>
<feature type="signal peptide" evidence="2">
    <location>
        <begin position="1"/>
        <end position="24"/>
    </location>
</feature>
<keyword evidence="2" id="KW-0732">Signal</keyword>
<evidence type="ECO:0000256" key="1">
    <source>
        <dbReference type="SAM" id="MobiDB-lite"/>
    </source>
</evidence>
<feature type="compositionally biased region" description="Polar residues" evidence="1">
    <location>
        <begin position="410"/>
        <end position="425"/>
    </location>
</feature>
<comment type="caution">
    <text evidence="3">The sequence shown here is derived from an EMBL/GenBank/DDBJ whole genome shotgun (WGS) entry which is preliminary data.</text>
</comment>
<reference evidence="3 4" key="1">
    <citation type="submission" date="2023-10" db="EMBL/GenBank/DDBJ databases">
        <authorList>
            <person name="Maclean D."/>
            <person name="Macfadyen A."/>
        </authorList>
    </citation>
    <scope>NUCLEOTIDE SEQUENCE [LARGE SCALE GENOMIC DNA]</scope>
</reference>
<proteinExistence type="predicted"/>
<sequence length="559" mass="54256">MGIAGAGLVTSAVVLQLLICQSYGQLADNLIVSGSDKPMAYGVGTYGLKGAGSQGISGQSQGGGLYSQKIPTFTLSKRVPGVIVSDGSGQARVYSNSLDALGAMAGIIGNSVGDQIKEHNQQAHALPGNSFAAVQAPQQAAQPAGNAVNPVQPADSSAYQAQTSDSPDISAQSAGAPGTSAQPALEPMASSAQGVAAPALSAQPAAGLAYTAQPGATAADTGMSAQAADSSAEGVQPASAGAIAAQGDPSTVLGRKLMQQAGGAGMAAGLASMGAQTLGALGSKLASGVADLAQGRGPTITQGADGTLQVLTNNNSGDEVQFQRDGTLTYVNGGNAPSIFSVGPKGVHLEKDNIFNSQAYAAGAPAITIGNEPSTSGGSSSSSSSQPAYSGASQTAPSSGSQNSQTTQNAYGSSSQAPSTSGYSTGNAAGTSASVNSNSNGSGGSTTASSSYGSDVPAPAPTQSTVNNVAGSDSRYASAPTGSAAQGAGVETCCGPATASPVAASPQATRSMEEAAYLQAQQPAAQHAEGPAAAAESFVTQALGQLRAQEGQPVLGRRH</sequence>
<keyword evidence="4" id="KW-1185">Reference proteome</keyword>
<feature type="region of interest" description="Disordered" evidence="1">
    <location>
        <begin position="371"/>
        <end position="489"/>
    </location>
</feature>
<organism evidence="3 4">
    <name type="scientific">Coccomyxa viridis</name>
    <dbReference type="NCBI Taxonomy" id="1274662"/>
    <lineage>
        <taxon>Eukaryota</taxon>
        <taxon>Viridiplantae</taxon>
        <taxon>Chlorophyta</taxon>
        <taxon>core chlorophytes</taxon>
        <taxon>Trebouxiophyceae</taxon>
        <taxon>Trebouxiophyceae incertae sedis</taxon>
        <taxon>Coccomyxaceae</taxon>
        <taxon>Coccomyxa</taxon>
    </lineage>
</organism>
<dbReference type="Proteomes" id="UP001314263">
    <property type="component" value="Unassembled WGS sequence"/>
</dbReference>